<dbReference type="InterPro" id="IPR041027">
    <property type="entry name" value="FtsK_alpha"/>
</dbReference>
<keyword evidence="3" id="KW-1003">Cell membrane</keyword>
<feature type="domain" description="FtsK" evidence="16">
    <location>
        <begin position="558"/>
        <end position="762"/>
    </location>
</feature>
<dbReference type="PROSITE" id="PS50901">
    <property type="entry name" value="FTSK"/>
    <property type="match status" value="1"/>
</dbReference>
<dbReference type="InterPro" id="IPR036390">
    <property type="entry name" value="WH_DNA-bd_sf"/>
</dbReference>
<evidence type="ECO:0000256" key="3">
    <source>
        <dbReference type="ARBA" id="ARBA00022475"/>
    </source>
</evidence>
<keyword evidence="6 13" id="KW-0547">Nucleotide-binding</keyword>
<dbReference type="GO" id="GO:0005524">
    <property type="term" value="F:ATP binding"/>
    <property type="evidence" value="ECO:0007669"/>
    <property type="project" value="UniProtKB-UniRule"/>
</dbReference>
<keyword evidence="9 15" id="KW-1133">Transmembrane helix</keyword>
<keyword evidence="12" id="KW-0131">Cell cycle</keyword>
<organism evidence="17 18">
    <name type="scientific">Phnomibacter ginsenosidimutans</name>
    <dbReference type="NCBI Taxonomy" id="2676868"/>
    <lineage>
        <taxon>Bacteria</taxon>
        <taxon>Pseudomonadati</taxon>
        <taxon>Bacteroidota</taxon>
        <taxon>Chitinophagia</taxon>
        <taxon>Chitinophagales</taxon>
        <taxon>Chitinophagaceae</taxon>
        <taxon>Phnomibacter</taxon>
    </lineage>
</organism>
<dbReference type="SMART" id="SM00843">
    <property type="entry name" value="Ftsk_gamma"/>
    <property type="match status" value="1"/>
</dbReference>
<evidence type="ECO:0000313" key="18">
    <source>
        <dbReference type="Proteomes" id="UP000426027"/>
    </source>
</evidence>
<feature type="transmembrane region" description="Helical" evidence="15">
    <location>
        <begin position="98"/>
        <end position="122"/>
    </location>
</feature>
<evidence type="ECO:0000256" key="8">
    <source>
        <dbReference type="ARBA" id="ARBA00022840"/>
    </source>
</evidence>
<keyword evidence="7" id="KW-0159">Chromosome partition</keyword>
<dbReference type="PANTHER" id="PTHR22683:SF41">
    <property type="entry name" value="DNA TRANSLOCASE FTSK"/>
    <property type="match status" value="1"/>
</dbReference>
<dbReference type="RefSeq" id="WP_157477865.1">
    <property type="nucleotide sequence ID" value="NZ_CP046566.1"/>
</dbReference>
<evidence type="ECO:0000256" key="13">
    <source>
        <dbReference type="PROSITE-ProRule" id="PRU00289"/>
    </source>
</evidence>
<evidence type="ECO:0000256" key="7">
    <source>
        <dbReference type="ARBA" id="ARBA00022829"/>
    </source>
</evidence>
<evidence type="ECO:0000256" key="4">
    <source>
        <dbReference type="ARBA" id="ARBA00022618"/>
    </source>
</evidence>
<evidence type="ECO:0000256" key="6">
    <source>
        <dbReference type="ARBA" id="ARBA00022741"/>
    </source>
</evidence>
<feature type="transmembrane region" description="Helical" evidence="15">
    <location>
        <begin position="41"/>
        <end position="62"/>
    </location>
</feature>
<dbReference type="GO" id="GO:0003677">
    <property type="term" value="F:DNA binding"/>
    <property type="evidence" value="ECO:0007669"/>
    <property type="project" value="UniProtKB-KW"/>
</dbReference>
<dbReference type="Pfam" id="PF01580">
    <property type="entry name" value="FtsK_SpoIIIE"/>
    <property type="match status" value="1"/>
</dbReference>
<dbReference type="InterPro" id="IPR027417">
    <property type="entry name" value="P-loop_NTPase"/>
</dbReference>
<comment type="similarity">
    <text evidence="2">Belongs to the FtsK/SpoIIIE/SftA family.</text>
</comment>
<proteinExistence type="inferred from homology"/>
<feature type="region of interest" description="Disordered" evidence="14">
    <location>
        <begin position="334"/>
        <end position="356"/>
    </location>
</feature>
<dbReference type="KEGG" id="fls:GLV81_06450"/>
<gene>
    <name evidence="17" type="ORF">GLV81_06450</name>
</gene>
<comment type="subcellular location">
    <subcellularLocation>
        <location evidence="1">Cell membrane</location>
        <topology evidence="1">Multi-pass membrane protein</topology>
    </subcellularLocation>
</comment>
<keyword evidence="10" id="KW-0238">DNA-binding</keyword>
<evidence type="ECO:0000259" key="16">
    <source>
        <dbReference type="PROSITE" id="PS50901"/>
    </source>
</evidence>
<evidence type="ECO:0000256" key="15">
    <source>
        <dbReference type="SAM" id="Phobius"/>
    </source>
</evidence>
<evidence type="ECO:0000256" key="5">
    <source>
        <dbReference type="ARBA" id="ARBA00022692"/>
    </source>
</evidence>
<keyword evidence="18" id="KW-1185">Reference proteome</keyword>
<reference evidence="17 18" key="1">
    <citation type="submission" date="2019-11" db="EMBL/GenBank/DDBJ databases">
        <authorList>
            <person name="Im W.T."/>
        </authorList>
    </citation>
    <scope>NUCLEOTIDE SEQUENCE [LARGE SCALE GENOMIC DNA]</scope>
    <source>
        <strain evidence="17 18">SB-02</strain>
    </source>
</reference>
<dbReference type="InterPro" id="IPR002543">
    <property type="entry name" value="FtsK_dom"/>
</dbReference>
<dbReference type="GO" id="GO:0051301">
    <property type="term" value="P:cell division"/>
    <property type="evidence" value="ECO:0007669"/>
    <property type="project" value="UniProtKB-KW"/>
</dbReference>
<protein>
    <submittedName>
        <fullName evidence="17">DNA translocase FtsK</fullName>
    </submittedName>
</protein>
<dbReference type="Pfam" id="PF09397">
    <property type="entry name" value="FtsK_gamma"/>
    <property type="match status" value="1"/>
</dbReference>
<name>A0A6I6GC39_9BACT</name>
<dbReference type="SUPFAM" id="SSF46785">
    <property type="entry name" value="Winged helix' DNA-binding domain"/>
    <property type="match status" value="1"/>
</dbReference>
<dbReference type="Gene3D" id="1.10.10.10">
    <property type="entry name" value="Winged helix-like DNA-binding domain superfamily/Winged helix DNA-binding domain"/>
    <property type="match status" value="1"/>
</dbReference>
<evidence type="ECO:0000313" key="17">
    <source>
        <dbReference type="EMBL" id="QGW27780.1"/>
    </source>
</evidence>
<evidence type="ECO:0000256" key="11">
    <source>
        <dbReference type="ARBA" id="ARBA00023136"/>
    </source>
</evidence>
<keyword evidence="5 15" id="KW-0812">Transmembrane</keyword>
<dbReference type="GO" id="GO:0005886">
    <property type="term" value="C:plasma membrane"/>
    <property type="evidence" value="ECO:0007669"/>
    <property type="project" value="UniProtKB-SubCell"/>
</dbReference>
<dbReference type="AlphaFoldDB" id="A0A6I6GC39"/>
<evidence type="ECO:0000256" key="10">
    <source>
        <dbReference type="ARBA" id="ARBA00023125"/>
    </source>
</evidence>
<dbReference type="InterPro" id="IPR018541">
    <property type="entry name" value="Ftsk_gamma"/>
</dbReference>
<feature type="transmembrane region" description="Helical" evidence="15">
    <location>
        <begin position="134"/>
        <end position="152"/>
    </location>
</feature>
<dbReference type="SUPFAM" id="SSF52540">
    <property type="entry name" value="P-loop containing nucleoside triphosphate hydrolases"/>
    <property type="match status" value="1"/>
</dbReference>
<dbReference type="EMBL" id="CP046566">
    <property type="protein sequence ID" value="QGW27780.1"/>
    <property type="molecule type" value="Genomic_DNA"/>
</dbReference>
<evidence type="ECO:0000256" key="12">
    <source>
        <dbReference type="ARBA" id="ARBA00023306"/>
    </source>
</evidence>
<dbReference type="GO" id="GO:0007059">
    <property type="term" value="P:chromosome segregation"/>
    <property type="evidence" value="ECO:0007669"/>
    <property type="project" value="UniProtKB-KW"/>
</dbReference>
<evidence type="ECO:0000256" key="1">
    <source>
        <dbReference type="ARBA" id="ARBA00004651"/>
    </source>
</evidence>
<accession>A0A6I6GC39</accession>
<sequence>MAVKAKQKKETSTPGLKQEKEQTVSVQEVVKDERTHKISGFSLLVLSILLLIALGSYCFTWQEDQDKVFKAGANFLFADNLQVDNMLGRLGAWTGHTLIYKGFGLAAFLLCTLPFVAGVNLIFGKKLFSVWRNVKYTFTGLLFFSVALAFALPDSGFSYGGAVGEFCSQYLSNLMGKAGTGLLLFVAGFSWFIWRFNPVFKLPKRLEKPTLTDAEANLTKPEAVAAIVPEAVEETTIPESPAAQSDARFQPTPIPSGKSINDLYAEGKTPAMQVFVPEEINPLTNQPVAANGNSMDGDGIAVVLPQPSTPVNEDPVNALDVMETDESVETIAVALPPKPNPPAPVAESEPESEPLQPKKITPIAVREILPNQLPKSDLELELNNDLDEEEDIDEMVANATGSIPEITQDLEPYDPALDLKGYKFPGLDLLDTHGSEKVIADPEELEQNKNQIIGTLKNYDITIQRISATVGPTVTLYEIVPAPGVRISRIKNLEDDIALSLAALGIRIIAPIPGKGTIGIEVPNVRKNVVSMKSLLSSDKYLNNKYSLPIAIGKTIANEHFVADLASMPHLLMAGATGQGKSVGINTVLVSLLYKKHPSQLKFVLVDPKKVELSLYRVIEKHFLAKLPGEDESIITDTKKVINTLNALCIEMDNRYDLLKEAHVRNIKEYNEKFIKRKLNPQKGHQYLPFIVLVVDEFADLIMTAGKEVEMPIARLAQLARAVGIHLIIATQRPSVNIITGTIKANFPSRIAFKVSSKIDSRTILDAGGAEQLIGKGDMLISHNGELIRLQCAFVDTPEVEKVCEFIGTQRGYPDAFLLPEYVDEKEQEGRDFDLSDRDVLFADAARLIVQNQMGSTSLIQRRMKLGYNRAGRLMDRLEAAGIVGANQGSKAREVLVKTEHELEQILENF</sequence>
<dbReference type="PANTHER" id="PTHR22683">
    <property type="entry name" value="SPORULATION PROTEIN RELATED"/>
    <property type="match status" value="1"/>
</dbReference>
<keyword evidence="8 13" id="KW-0067">ATP-binding</keyword>
<dbReference type="Pfam" id="PF17854">
    <property type="entry name" value="FtsK_alpha"/>
    <property type="match status" value="1"/>
</dbReference>
<evidence type="ECO:0000256" key="14">
    <source>
        <dbReference type="SAM" id="MobiDB-lite"/>
    </source>
</evidence>
<evidence type="ECO:0000256" key="2">
    <source>
        <dbReference type="ARBA" id="ARBA00006474"/>
    </source>
</evidence>
<evidence type="ECO:0000256" key="9">
    <source>
        <dbReference type="ARBA" id="ARBA00022989"/>
    </source>
</evidence>
<keyword evidence="4" id="KW-0132">Cell division</keyword>
<dbReference type="InterPro" id="IPR036388">
    <property type="entry name" value="WH-like_DNA-bd_sf"/>
</dbReference>
<dbReference type="InterPro" id="IPR050206">
    <property type="entry name" value="FtsK/SpoIIIE/SftA"/>
</dbReference>
<dbReference type="Proteomes" id="UP000426027">
    <property type="component" value="Chromosome"/>
</dbReference>
<keyword evidence="11 15" id="KW-0472">Membrane</keyword>
<feature type="binding site" evidence="13">
    <location>
        <begin position="575"/>
        <end position="582"/>
    </location>
    <ligand>
        <name>ATP</name>
        <dbReference type="ChEBI" id="CHEBI:30616"/>
    </ligand>
</feature>
<dbReference type="InterPro" id="IPR025199">
    <property type="entry name" value="FtsK_4TM"/>
</dbReference>
<dbReference type="Gene3D" id="3.30.980.40">
    <property type="match status" value="1"/>
</dbReference>
<dbReference type="Pfam" id="PF13491">
    <property type="entry name" value="FtsK_4TM"/>
    <property type="match status" value="1"/>
</dbReference>
<dbReference type="Gene3D" id="3.40.50.300">
    <property type="entry name" value="P-loop containing nucleotide triphosphate hydrolases"/>
    <property type="match status" value="1"/>
</dbReference>